<name>A0A7R9BMT2_9CRUS</name>
<dbReference type="InterPro" id="IPR050757">
    <property type="entry name" value="Collagen_mod_GT25"/>
</dbReference>
<reference evidence="1" key="1">
    <citation type="submission" date="2020-11" db="EMBL/GenBank/DDBJ databases">
        <authorList>
            <person name="Tran Van P."/>
        </authorList>
    </citation>
    <scope>NUCLEOTIDE SEQUENCE</scope>
</reference>
<dbReference type="AlphaFoldDB" id="A0A7R9BMT2"/>
<keyword evidence="2" id="KW-1185">Reference proteome</keyword>
<dbReference type="GO" id="GO:0005783">
    <property type="term" value="C:endoplasmic reticulum"/>
    <property type="evidence" value="ECO:0007669"/>
    <property type="project" value="TreeGrafter"/>
</dbReference>
<accession>A0A7R9BMT2</accession>
<proteinExistence type="predicted"/>
<dbReference type="OrthoDB" id="69177at2759"/>
<dbReference type="PANTHER" id="PTHR10730:SF45">
    <property type="entry name" value="PROCOLLAGEN-LYSINE,2-OXOGLUTARATE 5-DIOXYGENASE"/>
    <property type="match status" value="1"/>
</dbReference>
<dbReference type="EMBL" id="OA882921">
    <property type="protein sequence ID" value="CAD7277367.1"/>
    <property type="molecule type" value="Genomic_DNA"/>
</dbReference>
<sequence>MGSVRELTLTMSGIAPVLKNEVEKNVPFVIQAYGSYLWELHQLANFIPGAWDPETKQCVACRMGYFNHAKKDYPLVTLSVLIPRLTPFMDDFFKLLKIWEYPKDKIDLVIYDKVKRIQNRYNYTPFIRVRESLQFHRSVIAPMLPHTHPESIFADYNFRGLKLSDDTYLKGKYDKLIQTNNITGLWIMPLITHSMLVERSVLDAMGDEPFVHRLLEPMQAFSKNLIDLEIPMYITNRVRFGHVITTANYNPDDGATELYQMRENPWDWREHFKHETYDATTAFSNILQPCENVYMAPLVNKRFVMEIIASYDEFTILPLNDGRDNVRILSIAKDGKDILDWEVALYYLVQPIITLNFPDQEAMTSLYTGGHIFLIRHNETTSNWPTFNIPSSMDVTMIISIALNKHGKDFKALGYKFERYGCNVRLEHQGYGLLHPADITHAHSGPRVTEGTYYEMVIGARV</sequence>
<dbReference type="Proteomes" id="UP000678499">
    <property type="component" value="Unassembled WGS sequence"/>
</dbReference>
<evidence type="ECO:0000313" key="1">
    <source>
        <dbReference type="EMBL" id="CAD7277367.1"/>
    </source>
</evidence>
<dbReference type="EMBL" id="CAJPEX010000884">
    <property type="protein sequence ID" value="CAG0917519.1"/>
    <property type="molecule type" value="Genomic_DNA"/>
</dbReference>
<dbReference type="PANTHER" id="PTHR10730">
    <property type="entry name" value="PROCOLLAGEN-LYSINE,2-OXOGLUTARATE 5-DIOXYGENASE/GLYCOSYLTRANSFERASE 25 FAMILY MEMBER"/>
    <property type="match status" value="1"/>
</dbReference>
<evidence type="ECO:0000313" key="2">
    <source>
        <dbReference type="Proteomes" id="UP000678499"/>
    </source>
</evidence>
<organism evidence="1">
    <name type="scientific">Notodromas monacha</name>
    <dbReference type="NCBI Taxonomy" id="399045"/>
    <lineage>
        <taxon>Eukaryota</taxon>
        <taxon>Metazoa</taxon>
        <taxon>Ecdysozoa</taxon>
        <taxon>Arthropoda</taxon>
        <taxon>Crustacea</taxon>
        <taxon>Oligostraca</taxon>
        <taxon>Ostracoda</taxon>
        <taxon>Podocopa</taxon>
        <taxon>Podocopida</taxon>
        <taxon>Cypridocopina</taxon>
        <taxon>Cypridoidea</taxon>
        <taxon>Cyprididae</taxon>
        <taxon>Notodromas</taxon>
    </lineage>
</organism>
<protein>
    <submittedName>
        <fullName evidence="1">Uncharacterized protein</fullName>
    </submittedName>
</protein>
<gene>
    <name evidence="1" type="ORF">NMOB1V02_LOCUS5101</name>
</gene>
<dbReference type="GO" id="GO:0008475">
    <property type="term" value="F:procollagen-lysine 5-dioxygenase activity"/>
    <property type="evidence" value="ECO:0007669"/>
    <property type="project" value="TreeGrafter"/>
</dbReference>